<dbReference type="SUPFAM" id="SSF47413">
    <property type="entry name" value="lambda repressor-like DNA-binding domains"/>
    <property type="match status" value="1"/>
</dbReference>
<dbReference type="InterPro" id="IPR025194">
    <property type="entry name" value="RodZ-like_C"/>
</dbReference>
<organism evidence="2 3">
    <name type="scientific">Gulbenkiania mobilis</name>
    <dbReference type="NCBI Taxonomy" id="397457"/>
    <lineage>
        <taxon>Bacteria</taxon>
        <taxon>Pseudomonadati</taxon>
        <taxon>Pseudomonadota</taxon>
        <taxon>Betaproteobacteria</taxon>
        <taxon>Neisseriales</taxon>
        <taxon>Chromobacteriaceae</taxon>
        <taxon>Gulbenkiania</taxon>
    </lineage>
</organism>
<dbReference type="Pfam" id="PF13413">
    <property type="entry name" value="HTH_25"/>
    <property type="match status" value="1"/>
</dbReference>
<accession>A0ABY2CZY2</accession>
<proteinExistence type="predicted"/>
<dbReference type="RefSeq" id="WP_132098705.1">
    <property type="nucleotide sequence ID" value="NZ_SMDA01000007.1"/>
</dbReference>
<evidence type="ECO:0000313" key="3">
    <source>
        <dbReference type="Proteomes" id="UP000294801"/>
    </source>
</evidence>
<dbReference type="InterPro" id="IPR050400">
    <property type="entry name" value="Bact_Cytoskel_RodZ"/>
</dbReference>
<dbReference type="InterPro" id="IPR001387">
    <property type="entry name" value="Cro/C1-type_HTH"/>
</dbReference>
<protein>
    <submittedName>
        <fullName evidence="2">Cytoskeleton protein RodZ</fullName>
    </submittedName>
</protein>
<dbReference type="PANTHER" id="PTHR34475:SF1">
    <property type="entry name" value="CYTOSKELETON PROTEIN RODZ"/>
    <property type="match status" value="1"/>
</dbReference>
<dbReference type="CDD" id="cd00093">
    <property type="entry name" value="HTH_XRE"/>
    <property type="match status" value="1"/>
</dbReference>
<evidence type="ECO:0000259" key="1">
    <source>
        <dbReference type="Pfam" id="PF13464"/>
    </source>
</evidence>
<keyword evidence="3" id="KW-1185">Reference proteome</keyword>
<dbReference type="InterPro" id="IPR010982">
    <property type="entry name" value="Lambda_DNA-bd_dom_sf"/>
</dbReference>
<dbReference type="PANTHER" id="PTHR34475">
    <property type="match status" value="1"/>
</dbReference>
<evidence type="ECO:0000313" key="2">
    <source>
        <dbReference type="EMBL" id="TCW30302.1"/>
    </source>
</evidence>
<dbReference type="Gene3D" id="1.10.260.40">
    <property type="entry name" value="lambda repressor-like DNA-binding domains"/>
    <property type="match status" value="1"/>
</dbReference>
<name>A0ABY2CZY2_GULMO</name>
<reference evidence="2 3" key="1">
    <citation type="submission" date="2019-03" db="EMBL/GenBank/DDBJ databases">
        <title>Genomic Encyclopedia of Type Strains, Phase IV (KMG-IV): sequencing the most valuable type-strain genomes for metagenomic binning, comparative biology and taxonomic classification.</title>
        <authorList>
            <person name="Goeker M."/>
        </authorList>
    </citation>
    <scope>NUCLEOTIDE SEQUENCE [LARGE SCALE GENOMIC DNA]</scope>
    <source>
        <strain evidence="2 3">DSM 18507</strain>
    </source>
</reference>
<feature type="domain" description="Cytoskeleton protein RodZ-like C-terminal" evidence="1">
    <location>
        <begin position="218"/>
        <end position="287"/>
    </location>
</feature>
<comment type="caution">
    <text evidence="2">The sequence shown here is derived from an EMBL/GenBank/DDBJ whole genome shotgun (WGS) entry which is preliminary data.</text>
</comment>
<sequence>MDHFQPAPEASANPAVSVGASLRQAREAAGLSLGDVADRLKLSLRQLEAIECDDFEALPGAAFVRGFVRNYARFLELDDAPLMAMLDTRFPSSLSSEPDLGTATDAATDTAPVVPARRGFALAGLAGGLILLLGVGWWWSQRPVEPESEAPQGLQPMLTEQAASPIVAESAASVSGPAVGTDAASVASVPKTAPVLSAPVPASAPAAASTNAGEALELNLKASAWVSVTDADGKKLVFATLPAGTQRSLAGKPPFKVVIGNAPNVELRYKGQPVDLAARTRGTTAKLELN</sequence>
<dbReference type="EMBL" id="SMDA01000007">
    <property type="protein sequence ID" value="TCW30302.1"/>
    <property type="molecule type" value="Genomic_DNA"/>
</dbReference>
<dbReference type="Pfam" id="PF13464">
    <property type="entry name" value="RodZ_C"/>
    <property type="match status" value="1"/>
</dbReference>
<dbReference type="Proteomes" id="UP000294801">
    <property type="component" value="Unassembled WGS sequence"/>
</dbReference>
<gene>
    <name evidence="2" type="ORF">EV669_10759</name>
</gene>